<evidence type="ECO:0000313" key="1">
    <source>
        <dbReference type="EMBL" id="QDU78854.1"/>
    </source>
</evidence>
<accession>A0A518CI53</accession>
<protein>
    <submittedName>
        <fullName evidence="1">Uncharacterized protein</fullName>
    </submittedName>
</protein>
<dbReference type="KEGG" id="plon:Pla110_05580"/>
<dbReference type="EMBL" id="CP036281">
    <property type="protein sequence ID" value="QDU78854.1"/>
    <property type="molecule type" value="Genomic_DNA"/>
</dbReference>
<evidence type="ECO:0000313" key="2">
    <source>
        <dbReference type="Proteomes" id="UP000317178"/>
    </source>
</evidence>
<gene>
    <name evidence="1" type="ORF">Pla110_05580</name>
</gene>
<reference evidence="1 2" key="1">
    <citation type="submission" date="2019-02" db="EMBL/GenBank/DDBJ databases">
        <title>Deep-cultivation of Planctomycetes and their phenomic and genomic characterization uncovers novel biology.</title>
        <authorList>
            <person name="Wiegand S."/>
            <person name="Jogler M."/>
            <person name="Boedeker C."/>
            <person name="Pinto D."/>
            <person name="Vollmers J."/>
            <person name="Rivas-Marin E."/>
            <person name="Kohn T."/>
            <person name="Peeters S.H."/>
            <person name="Heuer A."/>
            <person name="Rast P."/>
            <person name="Oberbeckmann S."/>
            <person name="Bunk B."/>
            <person name="Jeske O."/>
            <person name="Meyerdierks A."/>
            <person name="Storesund J.E."/>
            <person name="Kallscheuer N."/>
            <person name="Luecker S."/>
            <person name="Lage O.M."/>
            <person name="Pohl T."/>
            <person name="Merkel B.J."/>
            <person name="Hornburger P."/>
            <person name="Mueller R.-W."/>
            <person name="Bruemmer F."/>
            <person name="Labrenz M."/>
            <person name="Spormann A.M."/>
            <person name="Op den Camp H."/>
            <person name="Overmann J."/>
            <person name="Amann R."/>
            <person name="Jetten M.S.M."/>
            <person name="Mascher T."/>
            <person name="Medema M.H."/>
            <person name="Devos D.P."/>
            <person name="Kaster A.-K."/>
            <person name="Ovreas L."/>
            <person name="Rohde M."/>
            <person name="Galperin M.Y."/>
            <person name="Jogler C."/>
        </authorList>
    </citation>
    <scope>NUCLEOTIDE SEQUENCE [LARGE SCALE GENOMIC DNA]</scope>
    <source>
        <strain evidence="1 2">Pla110</strain>
    </source>
</reference>
<keyword evidence="2" id="KW-1185">Reference proteome</keyword>
<proteinExistence type="predicted"/>
<organism evidence="1 2">
    <name type="scientific">Polystyrenella longa</name>
    <dbReference type="NCBI Taxonomy" id="2528007"/>
    <lineage>
        <taxon>Bacteria</taxon>
        <taxon>Pseudomonadati</taxon>
        <taxon>Planctomycetota</taxon>
        <taxon>Planctomycetia</taxon>
        <taxon>Planctomycetales</taxon>
        <taxon>Planctomycetaceae</taxon>
        <taxon>Polystyrenella</taxon>
    </lineage>
</organism>
<name>A0A518CI53_9PLAN</name>
<dbReference type="AlphaFoldDB" id="A0A518CI53"/>
<dbReference type="Proteomes" id="UP000317178">
    <property type="component" value="Chromosome"/>
</dbReference>
<sequence length="189" mass="22132">MNQFKHISNEHFDEESYREAQVVCFVYDSVSKCIDLVVIYVAEILSAYFQHISEGNDPKSYNIPFYDFRLLRFSKLSDLTFTSNDEVLNQNLPRTITPDQWNELEKTIIGGSPRLITGIQCRKKTKNYSMAVSIDSTGNFNWNYKSMDVLQKITKIERNFGDCIKYIDVDTNEEVDPKNPFEREILKRN</sequence>